<keyword evidence="3" id="KW-0732">Signal</keyword>
<feature type="transmembrane region" description="Helical" evidence="2">
    <location>
        <begin position="452"/>
        <end position="477"/>
    </location>
</feature>
<organism evidence="4 5">
    <name type="scientific">Aedes aegypti</name>
    <name type="common">Yellowfever mosquito</name>
    <name type="synonym">Culex aegypti</name>
    <dbReference type="NCBI Taxonomy" id="7159"/>
    <lineage>
        <taxon>Eukaryota</taxon>
        <taxon>Metazoa</taxon>
        <taxon>Ecdysozoa</taxon>
        <taxon>Arthropoda</taxon>
        <taxon>Hexapoda</taxon>
        <taxon>Insecta</taxon>
        <taxon>Pterygota</taxon>
        <taxon>Neoptera</taxon>
        <taxon>Endopterygota</taxon>
        <taxon>Diptera</taxon>
        <taxon>Nematocera</taxon>
        <taxon>Culicoidea</taxon>
        <taxon>Culicidae</taxon>
        <taxon>Culicinae</taxon>
        <taxon>Aedini</taxon>
        <taxon>Aedes</taxon>
        <taxon>Stegomyia</taxon>
    </lineage>
</organism>
<proteinExistence type="predicted"/>
<name>A0A6I8U0Q2_AEDAE</name>
<evidence type="ECO:0000256" key="2">
    <source>
        <dbReference type="SAM" id="Phobius"/>
    </source>
</evidence>
<keyword evidence="5" id="KW-1185">Reference proteome</keyword>
<keyword evidence="2" id="KW-1133">Transmembrane helix</keyword>
<keyword evidence="2" id="KW-0812">Transmembrane</keyword>
<dbReference type="InterPro" id="IPR009882">
    <property type="entry name" value="Gypsy"/>
</dbReference>
<dbReference type="Proteomes" id="UP000008820">
    <property type="component" value="Chromosome 3"/>
</dbReference>
<evidence type="ECO:0000313" key="4">
    <source>
        <dbReference type="EnsemblMetazoa" id="AAEL022061-PA"/>
    </source>
</evidence>
<feature type="signal peptide" evidence="3">
    <location>
        <begin position="1"/>
        <end position="16"/>
    </location>
</feature>
<evidence type="ECO:0000256" key="1">
    <source>
        <dbReference type="SAM" id="MobiDB-lite"/>
    </source>
</evidence>
<reference evidence="4 5" key="1">
    <citation type="submission" date="2017-06" db="EMBL/GenBank/DDBJ databases">
        <title>Aedes aegypti genome working group (AGWG) sequencing and assembly.</title>
        <authorList>
            <consortium name="Aedes aegypti Genome Working Group (AGWG)"/>
            <person name="Matthews B.J."/>
        </authorList>
    </citation>
    <scope>NUCLEOTIDE SEQUENCE [LARGE SCALE GENOMIC DNA]</scope>
    <source>
        <strain evidence="4 5">LVP_AGWG</strain>
    </source>
</reference>
<reference evidence="4" key="2">
    <citation type="submission" date="2020-05" db="UniProtKB">
        <authorList>
            <consortium name="EnsemblMetazoa"/>
        </authorList>
    </citation>
    <scope>IDENTIFICATION</scope>
    <source>
        <strain evidence="4">LVP_AGWG</strain>
    </source>
</reference>
<feature type="chain" id="PRO_5043557173" evidence="3">
    <location>
        <begin position="17"/>
        <end position="519"/>
    </location>
</feature>
<feature type="region of interest" description="Disordered" evidence="1">
    <location>
        <begin position="492"/>
        <end position="519"/>
    </location>
</feature>
<sequence>MAIIIFGLLLLTLGNAEIYIHDIRQNPIIILPIGTAKICNSYLRIVHPIELGPIKQVIDFLYSEAQEKIIYDKLLSPIIKTKIEKLSLTFRKIQPSDKRVKRWDSLGKGWKYISGSPDADDIRLINATINSMIDQENNQIRINSGLDSRIRNITYSINVLISKFSSLSTEFNEGFSSVNLLFNIDELIQQVETIGEAITLARVNIPSSRLISLTELVVAQQFLKDQGLDVATAESVLEIARAYVVTTRESIKYILRVPKVTNEIYTLYQVEPVISNGTRVQLDANFYLNGTTPYCSKSICDQYADHFICQSSQLESPSKCIQKLMSGSSAHCPMEKVYGRNIIKRINDATIIIHEADITLKSNCSMHNNKLEGSYLIQFSKCTISLDGERFTNINVDIPSKTFIPTTGLKVNSTNLVDRIPLEHLQILHMTHRDHIQHLNLTNESIQTKIHFLHWLSFGSISVTTLTLIGITLGCIIKTLLTKKATVIIQQGQREVEDTSSGESTQDISTTRHPRFIPQ</sequence>
<keyword evidence="2" id="KW-0472">Membrane</keyword>
<dbReference type="InParanoid" id="A0A6I8U0Q2"/>
<dbReference type="OrthoDB" id="7761577at2759"/>
<feature type="compositionally biased region" description="Polar residues" evidence="1">
    <location>
        <begin position="492"/>
        <end position="511"/>
    </location>
</feature>
<protein>
    <submittedName>
        <fullName evidence="4">Uncharacterized protein</fullName>
    </submittedName>
</protein>
<dbReference type="EnsemblMetazoa" id="AAEL022061-RA">
    <property type="protein sequence ID" value="AAEL022061-PA"/>
    <property type="gene ID" value="AAEL022061"/>
</dbReference>
<gene>
    <name evidence="4" type="primary">110677782</name>
</gene>
<evidence type="ECO:0000313" key="5">
    <source>
        <dbReference type="Proteomes" id="UP000008820"/>
    </source>
</evidence>
<evidence type="ECO:0000256" key="3">
    <source>
        <dbReference type="SAM" id="SignalP"/>
    </source>
</evidence>
<dbReference type="AlphaFoldDB" id="A0A6I8U0Q2"/>
<dbReference type="Pfam" id="PF07253">
    <property type="entry name" value="Gypsy"/>
    <property type="match status" value="1"/>
</dbReference>
<accession>A0A6I8U0Q2</accession>